<dbReference type="GO" id="GO:0006520">
    <property type="term" value="P:amino acid metabolic process"/>
    <property type="evidence" value="ECO:0007669"/>
    <property type="project" value="InterPro"/>
</dbReference>
<dbReference type="PROSITE" id="PS50001">
    <property type="entry name" value="SH2"/>
    <property type="match status" value="1"/>
</dbReference>
<feature type="region of interest" description="Disordered" evidence="4">
    <location>
        <begin position="1"/>
        <end position="35"/>
    </location>
</feature>
<evidence type="ECO:0000313" key="7">
    <source>
        <dbReference type="Proteomes" id="UP000784294"/>
    </source>
</evidence>
<comment type="caution">
    <text evidence="6">The sequence shown here is derived from an EMBL/GenBank/DDBJ whole genome shotgun (WGS) entry which is preliminary data.</text>
</comment>
<dbReference type="GO" id="GO:0007167">
    <property type="term" value="P:enzyme-linked receptor protein signaling pathway"/>
    <property type="evidence" value="ECO:0007669"/>
    <property type="project" value="TreeGrafter"/>
</dbReference>
<name>A0A448WFM9_9PLAT</name>
<dbReference type="AlphaFoldDB" id="A0A448WFM9"/>
<dbReference type="GO" id="GO:0030971">
    <property type="term" value="F:receptor tyrosine kinase binding"/>
    <property type="evidence" value="ECO:0007669"/>
    <property type="project" value="TreeGrafter"/>
</dbReference>
<dbReference type="InterPro" id="IPR036860">
    <property type="entry name" value="SH2_dom_sf"/>
</dbReference>
<feature type="compositionally biased region" description="Low complexity" evidence="4">
    <location>
        <begin position="25"/>
        <end position="35"/>
    </location>
</feature>
<proteinExistence type="predicted"/>
<dbReference type="GO" id="GO:0005737">
    <property type="term" value="C:cytoplasm"/>
    <property type="evidence" value="ECO:0007669"/>
    <property type="project" value="TreeGrafter"/>
</dbReference>
<dbReference type="InterPro" id="IPR020827">
    <property type="entry name" value="Asparaginase/glutaminase_AS1"/>
</dbReference>
<keyword evidence="1 2" id="KW-0727">SH2 domain</keyword>
<evidence type="ECO:0000313" key="6">
    <source>
        <dbReference type="EMBL" id="VEL10554.1"/>
    </source>
</evidence>
<feature type="domain" description="SH2" evidence="5">
    <location>
        <begin position="98"/>
        <end position="158"/>
    </location>
</feature>
<accession>A0A448WFM9</accession>
<dbReference type="PANTHER" id="PTHR19969:SF5">
    <property type="entry name" value="CRK-LIKE PROTEIN"/>
    <property type="match status" value="1"/>
</dbReference>
<evidence type="ECO:0000259" key="5">
    <source>
        <dbReference type="PROSITE" id="PS50001"/>
    </source>
</evidence>
<keyword evidence="7" id="KW-1185">Reference proteome</keyword>
<dbReference type="GO" id="GO:0016477">
    <property type="term" value="P:cell migration"/>
    <property type="evidence" value="ECO:0007669"/>
    <property type="project" value="TreeGrafter"/>
</dbReference>
<gene>
    <name evidence="6" type="ORF">PXEA_LOCUS3994</name>
</gene>
<dbReference type="InterPro" id="IPR051184">
    <property type="entry name" value="Tyrosine-phos_adapter"/>
</dbReference>
<dbReference type="Proteomes" id="UP000784294">
    <property type="component" value="Unassembled WGS sequence"/>
</dbReference>
<dbReference type="PROSITE" id="PS00144">
    <property type="entry name" value="ASN_GLN_ASE_1"/>
    <property type="match status" value="1"/>
</dbReference>
<dbReference type="Gene3D" id="3.30.505.10">
    <property type="entry name" value="SH2 domain"/>
    <property type="match status" value="1"/>
</dbReference>
<dbReference type="EMBL" id="CAAALY010009331">
    <property type="protein sequence ID" value="VEL10554.1"/>
    <property type="molecule type" value="Genomic_DNA"/>
</dbReference>
<dbReference type="SUPFAM" id="SSF55550">
    <property type="entry name" value="SH2 domain"/>
    <property type="match status" value="1"/>
</dbReference>
<evidence type="ECO:0000256" key="4">
    <source>
        <dbReference type="SAM" id="MobiDB-lite"/>
    </source>
</evidence>
<sequence>MPPQTFVSCATSHNSDQKHSRLTISTSSTSSSAASVPNDVASSIAILETGGTVATSRTGPSLPIHSIGGSIMSTAASNSVSMPSDMQITNHRLTLYPWFHGAVSRQAGEALLRSGITGSYLVRASESAPGQLSVTVRHLGRVYHYRISQDSRGLVSRS</sequence>
<protein>
    <recommendedName>
        <fullName evidence="5">SH2 domain-containing protein</fullName>
    </recommendedName>
</protein>
<organism evidence="6 7">
    <name type="scientific">Protopolystoma xenopodis</name>
    <dbReference type="NCBI Taxonomy" id="117903"/>
    <lineage>
        <taxon>Eukaryota</taxon>
        <taxon>Metazoa</taxon>
        <taxon>Spiralia</taxon>
        <taxon>Lophotrochozoa</taxon>
        <taxon>Platyhelminthes</taxon>
        <taxon>Monogenea</taxon>
        <taxon>Polyopisthocotylea</taxon>
        <taxon>Polystomatidea</taxon>
        <taxon>Polystomatidae</taxon>
        <taxon>Protopolystoma</taxon>
    </lineage>
</organism>
<reference evidence="6" key="1">
    <citation type="submission" date="2018-11" db="EMBL/GenBank/DDBJ databases">
        <authorList>
            <consortium name="Pathogen Informatics"/>
        </authorList>
    </citation>
    <scope>NUCLEOTIDE SEQUENCE</scope>
</reference>
<evidence type="ECO:0000256" key="1">
    <source>
        <dbReference type="ARBA" id="ARBA00022999"/>
    </source>
</evidence>
<dbReference type="OrthoDB" id="98077at2759"/>
<feature type="active site" evidence="3">
    <location>
        <position position="52"/>
    </location>
</feature>
<dbReference type="PRINTS" id="PR00401">
    <property type="entry name" value="SH2DOMAIN"/>
</dbReference>
<evidence type="ECO:0000256" key="3">
    <source>
        <dbReference type="PROSITE-ProRule" id="PRU10099"/>
    </source>
</evidence>
<evidence type="ECO:0000256" key="2">
    <source>
        <dbReference type="PROSITE-ProRule" id="PRU00191"/>
    </source>
</evidence>
<dbReference type="SMART" id="SM00252">
    <property type="entry name" value="SH2"/>
    <property type="match status" value="1"/>
</dbReference>
<dbReference type="GO" id="GO:0035591">
    <property type="term" value="F:signaling adaptor activity"/>
    <property type="evidence" value="ECO:0007669"/>
    <property type="project" value="TreeGrafter"/>
</dbReference>
<feature type="compositionally biased region" description="Polar residues" evidence="4">
    <location>
        <begin position="1"/>
        <end position="14"/>
    </location>
</feature>
<dbReference type="InterPro" id="IPR000980">
    <property type="entry name" value="SH2"/>
</dbReference>
<dbReference type="PANTHER" id="PTHR19969">
    <property type="entry name" value="SH2-SH3 ADAPTOR PROTEIN-RELATED"/>
    <property type="match status" value="1"/>
</dbReference>
<dbReference type="Pfam" id="PF00017">
    <property type="entry name" value="SH2"/>
    <property type="match status" value="1"/>
</dbReference>